<comment type="caution">
    <text evidence="10">Lacks conserved residue(s) required for the propagation of feature annotation.</text>
</comment>
<dbReference type="KEGG" id="mgod:E7746_12895"/>
<evidence type="ECO:0000256" key="8">
    <source>
        <dbReference type="ARBA" id="ARBA00051875"/>
    </source>
</evidence>
<keyword evidence="4 10" id="KW-0547">Nucleotide-binding</keyword>
<dbReference type="InterPro" id="IPR029001">
    <property type="entry name" value="ITPase-like_fam"/>
</dbReference>
<sequence>MRKIVFATNNKHKLEEIRAILGDEFTILGLGDIGCNEDIPEIADTLEGNAAIKAKFVKEHYGYDCFADDTGLEVDALNGAPGVYSARYAGPAHDSAANVALLMRNMEGVTDRKARFRTVIALIEGNDIVEMEGTVEGVIIDELRGSNGFGYDPVFMPEGYDVTFAEMDAAEKNRISHRGRATEKLRKYLTEKNISS</sequence>
<dbReference type="GO" id="GO:0036222">
    <property type="term" value="F:XTP diphosphatase activity"/>
    <property type="evidence" value="ECO:0007669"/>
    <property type="project" value="UniProtKB-UniRule"/>
</dbReference>
<evidence type="ECO:0000313" key="12">
    <source>
        <dbReference type="EMBL" id="QCD36713.1"/>
    </source>
</evidence>
<dbReference type="GO" id="GO:0009117">
    <property type="term" value="P:nucleotide metabolic process"/>
    <property type="evidence" value="ECO:0007669"/>
    <property type="project" value="UniProtKB-KW"/>
</dbReference>
<dbReference type="EC" id="3.6.1.66" evidence="10"/>
<feature type="binding site" evidence="10">
    <location>
        <position position="69"/>
    </location>
    <ligand>
        <name>Mg(2+)</name>
        <dbReference type="ChEBI" id="CHEBI:18420"/>
    </ligand>
</feature>
<dbReference type="AlphaFoldDB" id="A0A4P7VQX9"/>
<evidence type="ECO:0000256" key="2">
    <source>
        <dbReference type="ARBA" id="ARBA00011738"/>
    </source>
</evidence>
<evidence type="ECO:0000256" key="9">
    <source>
        <dbReference type="ARBA" id="ARBA00052017"/>
    </source>
</evidence>
<dbReference type="PANTHER" id="PTHR11067">
    <property type="entry name" value="INOSINE TRIPHOSPHATE PYROPHOSPHATASE/HAM1 PROTEIN"/>
    <property type="match status" value="1"/>
</dbReference>
<feature type="binding site" evidence="10">
    <location>
        <begin position="8"/>
        <end position="13"/>
    </location>
    <ligand>
        <name>substrate</name>
    </ligand>
</feature>
<comment type="catalytic activity">
    <reaction evidence="10">
        <text>ITP + H2O = IMP + diphosphate + H(+)</text>
        <dbReference type="Rhea" id="RHEA:29399"/>
        <dbReference type="ChEBI" id="CHEBI:15377"/>
        <dbReference type="ChEBI" id="CHEBI:15378"/>
        <dbReference type="ChEBI" id="CHEBI:33019"/>
        <dbReference type="ChEBI" id="CHEBI:58053"/>
        <dbReference type="ChEBI" id="CHEBI:61402"/>
        <dbReference type="EC" id="3.6.1.66"/>
    </reaction>
</comment>
<organism evidence="12 13">
    <name type="scientific">Muribaculum gordoncarteri</name>
    <dbReference type="NCBI Taxonomy" id="2530390"/>
    <lineage>
        <taxon>Bacteria</taxon>
        <taxon>Pseudomonadati</taxon>
        <taxon>Bacteroidota</taxon>
        <taxon>Bacteroidia</taxon>
        <taxon>Bacteroidales</taxon>
        <taxon>Muribaculaceae</taxon>
        <taxon>Muribaculum</taxon>
    </lineage>
</organism>
<reference evidence="12 13" key="1">
    <citation type="submission" date="2019-02" db="EMBL/GenBank/DDBJ databases">
        <title>Isolation and identification of novel species under the genus Muribaculum.</title>
        <authorList>
            <person name="Miyake S."/>
            <person name="Ding Y."/>
            <person name="Low A."/>
            <person name="Soh M."/>
            <person name="Seedorf H."/>
        </authorList>
    </citation>
    <scope>NUCLEOTIDE SEQUENCE [LARGE SCALE GENOMIC DNA]</scope>
    <source>
        <strain evidence="12 13">TLL-A4</strain>
    </source>
</reference>
<dbReference type="OrthoDB" id="9807456at2"/>
<dbReference type="RefSeq" id="WP_136411061.1">
    <property type="nucleotide sequence ID" value="NZ_CP039393.1"/>
</dbReference>
<dbReference type="Gene3D" id="3.90.950.10">
    <property type="match status" value="1"/>
</dbReference>
<keyword evidence="7 10" id="KW-0546">Nucleotide metabolism</keyword>
<evidence type="ECO:0000256" key="5">
    <source>
        <dbReference type="ARBA" id="ARBA00022801"/>
    </source>
</evidence>
<dbReference type="InterPro" id="IPR020922">
    <property type="entry name" value="dITP/XTP_pyrophosphatase"/>
</dbReference>
<dbReference type="EMBL" id="CP039393">
    <property type="protein sequence ID" value="QCD36713.1"/>
    <property type="molecule type" value="Genomic_DNA"/>
</dbReference>
<dbReference type="GO" id="GO:0000166">
    <property type="term" value="F:nucleotide binding"/>
    <property type="evidence" value="ECO:0007669"/>
    <property type="project" value="UniProtKB-KW"/>
</dbReference>
<feature type="binding site" evidence="10">
    <location>
        <begin position="149"/>
        <end position="152"/>
    </location>
    <ligand>
        <name>substrate</name>
    </ligand>
</feature>
<comment type="function">
    <text evidence="10">Pyrophosphatase that catalyzes the hydrolysis of nucleoside triphosphates to their monophosphate derivatives, with a high preference for the non-canonical purine nucleotides XTP (xanthosine triphosphate), dITP (deoxyinosine triphosphate) and ITP. Seems to function as a house-cleaning enzyme that removes non-canonical purine nucleotides from the nucleotide pool, thus preventing their incorporation into DNA/RNA and avoiding chromosomal lesions.</text>
</comment>
<dbReference type="InterPro" id="IPR002637">
    <property type="entry name" value="RdgB/HAM1"/>
</dbReference>
<evidence type="ECO:0000313" key="13">
    <source>
        <dbReference type="Proteomes" id="UP000297031"/>
    </source>
</evidence>
<keyword evidence="3 10" id="KW-0479">Metal-binding</keyword>
<evidence type="ECO:0000256" key="6">
    <source>
        <dbReference type="ARBA" id="ARBA00022842"/>
    </source>
</evidence>
<accession>A0A4P7VQX9</accession>
<comment type="similarity">
    <text evidence="1 10 11">Belongs to the HAM1 NTPase family.</text>
</comment>
<keyword evidence="13" id="KW-1185">Reference proteome</keyword>
<evidence type="ECO:0000256" key="4">
    <source>
        <dbReference type="ARBA" id="ARBA00022741"/>
    </source>
</evidence>
<keyword evidence="6 10" id="KW-0460">Magnesium</keyword>
<feature type="active site" description="Proton acceptor" evidence="10">
    <location>
        <position position="69"/>
    </location>
</feature>
<name>A0A4P7VQX9_9BACT</name>
<dbReference type="PANTHER" id="PTHR11067:SF9">
    <property type="entry name" value="INOSINE TRIPHOSPHATE PYROPHOSPHATASE"/>
    <property type="match status" value="1"/>
</dbReference>
<dbReference type="GO" id="GO:0009146">
    <property type="term" value="P:purine nucleoside triphosphate catabolic process"/>
    <property type="evidence" value="ECO:0007669"/>
    <property type="project" value="UniProtKB-UniRule"/>
</dbReference>
<evidence type="ECO:0000256" key="1">
    <source>
        <dbReference type="ARBA" id="ARBA00008023"/>
    </source>
</evidence>
<dbReference type="CDD" id="cd00515">
    <property type="entry name" value="HAM1"/>
    <property type="match status" value="1"/>
</dbReference>
<gene>
    <name evidence="12" type="ORF">E7746_12895</name>
</gene>
<dbReference type="NCBIfam" id="TIGR00042">
    <property type="entry name" value="RdgB/HAM1 family non-canonical purine NTP pyrophosphatase"/>
    <property type="match status" value="1"/>
</dbReference>
<dbReference type="GO" id="GO:0017111">
    <property type="term" value="F:ribonucleoside triphosphate phosphatase activity"/>
    <property type="evidence" value="ECO:0007669"/>
    <property type="project" value="InterPro"/>
</dbReference>
<feature type="binding site" evidence="10">
    <location>
        <position position="70"/>
    </location>
    <ligand>
        <name>substrate</name>
    </ligand>
</feature>
<dbReference type="HAMAP" id="MF_01405">
    <property type="entry name" value="Non_canon_purine_NTPase"/>
    <property type="match status" value="1"/>
</dbReference>
<evidence type="ECO:0000256" key="3">
    <source>
        <dbReference type="ARBA" id="ARBA00022723"/>
    </source>
</evidence>
<dbReference type="NCBIfam" id="NF011398">
    <property type="entry name" value="PRK14823.1"/>
    <property type="match status" value="1"/>
</dbReference>
<comment type="catalytic activity">
    <reaction evidence="8 10">
        <text>dITP + H2O = dIMP + diphosphate + H(+)</text>
        <dbReference type="Rhea" id="RHEA:28342"/>
        <dbReference type="ChEBI" id="CHEBI:15377"/>
        <dbReference type="ChEBI" id="CHEBI:15378"/>
        <dbReference type="ChEBI" id="CHEBI:33019"/>
        <dbReference type="ChEBI" id="CHEBI:61194"/>
        <dbReference type="ChEBI" id="CHEBI:61382"/>
        <dbReference type="EC" id="3.6.1.66"/>
    </reaction>
</comment>
<dbReference type="Proteomes" id="UP000297031">
    <property type="component" value="Chromosome"/>
</dbReference>
<keyword evidence="5 10" id="KW-0378">Hydrolase</keyword>
<proteinExistence type="inferred from homology"/>
<protein>
    <recommendedName>
        <fullName evidence="10">dITP/XTP pyrophosphatase</fullName>
        <ecNumber evidence="10">3.6.1.66</ecNumber>
    </recommendedName>
    <alternativeName>
        <fullName evidence="10">Non-canonical purine NTP pyrophosphatase</fullName>
    </alternativeName>
    <alternativeName>
        <fullName evidence="10">Non-standard purine NTP pyrophosphatase</fullName>
    </alternativeName>
    <alternativeName>
        <fullName evidence="10">Nucleoside-triphosphate diphosphatase</fullName>
    </alternativeName>
    <alternativeName>
        <fullName evidence="10">Nucleoside-triphosphate pyrophosphatase</fullName>
        <shortName evidence="10">NTPase</shortName>
    </alternativeName>
</protein>
<comment type="cofactor">
    <cofactor evidence="10">
        <name>Mg(2+)</name>
        <dbReference type="ChEBI" id="CHEBI:18420"/>
    </cofactor>
    <text evidence="10">Binds 1 Mg(2+) ion per subunit.</text>
</comment>
<dbReference type="GO" id="GO:0046872">
    <property type="term" value="F:metal ion binding"/>
    <property type="evidence" value="ECO:0007669"/>
    <property type="project" value="UniProtKB-KW"/>
</dbReference>
<feature type="binding site" evidence="10">
    <location>
        <begin position="177"/>
        <end position="178"/>
    </location>
    <ligand>
        <name>substrate</name>
    </ligand>
</feature>
<evidence type="ECO:0000256" key="11">
    <source>
        <dbReference type="RuleBase" id="RU003781"/>
    </source>
</evidence>
<evidence type="ECO:0000256" key="10">
    <source>
        <dbReference type="HAMAP-Rule" id="MF_01405"/>
    </source>
</evidence>
<dbReference type="Pfam" id="PF01725">
    <property type="entry name" value="Ham1p_like"/>
    <property type="match status" value="1"/>
</dbReference>
<evidence type="ECO:0000256" key="7">
    <source>
        <dbReference type="ARBA" id="ARBA00023080"/>
    </source>
</evidence>
<feature type="binding site" evidence="10">
    <location>
        <position position="172"/>
    </location>
    <ligand>
        <name>substrate</name>
    </ligand>
</feature>
<comment type="catalytic activity">
    <reaction evidence="9 10">
        <text>XTP + H2O = XMP + diphosphate + H(+)</text>
        <dbReference type="Rhea" id="RHEA:28610"/>
        <dbReference type="ChEBI" id="CHEBI:15377"/>
        <dbReference type="ChEBI" id="CHEBI:15378"/>
        <dbReference type="ChEBI" id="CHEBI:33019"/>
        <dbReference type="ChEBI" id="CHEBI:57464"/>
        <dbReference type="ChEBI" id="CHEBI:61314"/>
        <dbReference type="EC" id="3.6.1.66"/>
    </reaction>
</comment>
<dbReference type="GO" id="GO:0036220">
    <property type="term" value="F:ITP diphosphatase activity"/>
    <property type="evidence" value="ECO:0007669"/>
    <property type="project" value="UniProtKB-UniRule"/>
</dbReference>
<dbReference type="FunFam" id="3.90.950.10:FF:000001">
    <property type="entry name" value="dITP/XTP pyrophosphatase"/>
    <property type="match status" value="1"/>
</dbReference>
<dbReference type="GO" id="GO:0005829">
    <property type="term" value="C:cytosol"/>
    <property type="evidence" value="ECO:0007669"/>
    <property type="project" value="TreeGrafter"/>
</dbReference>
<comment type="subunit">
    <text evidence="2 10">Homodimer.</text>
</comment>
<dbReference type="GO" id="GO:0035870">
    <property type="term" value="F:dITP diphosphatase activity"/>
    <property type="evidence" value="ECO:0007669"/>
    <property type="project" value="UniProtKB-UniRule"/>
</dbReference>
<dbReference type="SUPFAM" id="SSF52972">
    <property type="entry name" value="ITPase-like"/>
    <property type="match status" value="1"/>
</dbReference>